<evidence type="ECO:0000313" key="2">
    <source>
        <dbReference type="Proteomes" id="UP000094819"/>
    </source>
</evidence>
<proteinExistence type="predicted"/>
<comment type="caution">
    <text evidence="1">The sequence shown here is derived from an EMBL/GenBank/DDBJ whole genome shotgun (WGS) entry which is preliminary data.</text>
</comment>
<dbReference type="EMBL" id="AWGH01000031">
    <property type="protein sequence ID" value="ODN86566.1"/>
    <property type="molecule type" value="Genomic_DNA"/>
</dbReference>
<name>A0A1E3IF69_9TREE</name>
<dbReference type="Proteomes" id="UP000094819">
    <property type="component" value="Unassembled WGS sequence"/>
</dbReference>
<protein>
    <submittedName>
        <fullName evidence="1">Uncharacterized protein</fullName>
    </submittedName>
</protein>
<evidence type="ECO:0000313" key="1">
    <source>
        <dbReference type="EMBL" id="ODN86566.1"/>
    </source>
</evidence>
<keyword evidence="2" id="KW-1185">Reference proteome</keyword>
<reference evidence="1 2" key="1">
    <citation type="submission" date="2016-06" db="EMBL/GenBank/DDBJ databases">
        <title>Evolution of pathogenesis and genome organization in the Tremellales.</title>
        <authorList>
            <person name="Cuomo C."/>
            <person name="Litvintseva A."/>
            <person name="Heitman J."/>
            <person name="Chen Y."/>
            <person name="Sun S."/>
            <person name="Springer D."/>
            <person name="Dromer F."/>
            <person name="Young S."/>
            <person name="Zeng Q."/>
            <person name="Chapman S."/>
            <person name="Gujja S."/>
            <person name="Saif S."/>
            <person name="Birren B."/>
        </authorList>
    </citation>
    <scope>NUCLEOTIDE SEQUENCE [LARGE SCALE GENOMIC DNA]</scope>
    <source>
        <strain evidence="1 2">CBS 7118</strain>
    </source>
</reference>
<gene>
    <name evidence="1" type="ORF">L198_07260</name>
</gene>
<dbReference type="AlphaFoldDB" id="A0A1E3IF69"/>
<accession>A0A1E3IF69</accession>
<dbReference type="GeneID" id="30196471"/>
<organism evidence="1 2">
    <name type="scientific">Cryptococcus wingfieldii CBS 7118</name>
    <dbReference type="NCBI Taxonomy" id="1295528"/>
    <lineage>
        <taxon>Eukaryota</taxon>
        <taxon>Fungi</taxon>
        <taxon>Dikarya</taxon>
        <taxon>Basidiomycota</taxon>
        <taxon>Agaricomycotina</taxon>
        <taxon>Tremellomycetes</taxon>
        <taxon>Tremellales</taxon>
        <taxon>Cryptococcaceae</taxon>
        <taxon>Cryptococcus</taxon>
    </lineage>
</organism>
<sequence>MRPKAVTVVKEELVKAEMAKEGPWGRLQAPTPTIAVGTGTVLAGGHWGHQIMVRAHRGCDLR</sequence>
<dbReference type="RefSeq" id="XP_019028749.1">
    <property type="nucleotide sequence ID" value="XM_019179268.1"/>
</dbReference>